<accession>A0A1V2H0K4</accession>
<keyword evidence="1" id="KW-0812">Transmembrane</keyword>
<evidence type="ECO:0000256" key="1">
    <source>
        <dbReference type="SAM" id="Phobius"/>
    </source>
</evidence>
<keyword evidence="1" id="KW-1133">Transmembrane helix</keyword>
<gene>
    <name evidence="2" type="ORF">BKE38_14905</name>
</gene>
<protein>
    <submittedName>
        <fullName evidence="2">Uncharacterized protein</fullName>
    </submittedName>
</protein>
<feature type="transmembrane region" description="Helical" evidence="1">
    <location>
        <begin position="12"/>
        <end position="37"/>
    </location>
</feature>
<name>A0A1V2H0K4_9PROT</name>
<reference evidence="2 3" key="1">
    <citation type="submission" date="2016-10" db="EMBL/GenBank/DDBJ databases">
        <title>Draft Genome sequence of Roseomonas sp. strain M3.</title>
        <authorList>
            <person name="Subhash Y."/>
            <person name="Lee S."/>
        </authorList>
    </citation>
    <scope>NUCLEOTIDE SEQUENCE [LARGE SCALE GENOMIC DNA]</scope>
    <source>
        <strain evidence="2 3">M3</strain>
    </source>
</reference>
<evidence type="ECO:0000313" key="2">
    <source>
        <dbReference type="EMBL" id="ONG52210.1"/>
    </source>
</evidence>
<keyword evidence="1" id="KW-0472">Membrane</keyword>
<organism evidence="2 3">
    <name type="scientific">Teichococcus deserti</name>
    <dbReference type="NCBI Taxonomy" id="1817963"/>
    <lineage>
        <taxon>Bacteria</taxon>
        <taxon>Pseudomonadati</taxon>
        <taxon>Pseudomonadota</taxon>
        <taxon>Alphaproteobacteria</taxon>
        <taxon>Acetobacterales</taxon>
        <taxon>Roseomonadaceae</taxon>
        <taxon>Roseomonas</taxon>
    </lineage>
</organism>
<dbReference type="AlphaFoldDB" id="A0A1V2H0K4"/>
<evidence type="ECO:0000313" key="3">
    <source>
        <dbReference type="Proteomes" id="UP000188879"/>
    </source>
</evidence>
<dbReference type="Proteomes" id="UP000188879">
    <property type="component" value="Unassembled WGS sequence"/>
</dbReference>
<proteinExistence type="predicted"/>
<dbReference type="EMBL" id="MLCO01000143">
    <property type="protein sequence ID" value="ONG52210.1"/>
    <property type="molecule type" value="Genomic_DNA"/>
</dbReference>
<comment type="caution">
    <text evidence="2">The sequence shown here is derived from an EMBL/GenBank/DDBJ whole genome shotgun (WGS) entry which is preliminary data.</text>
</comment>
<sequence length="148" mass="15960">MDSLPVDPPPGVATPAAALGSSIAGTGALGLTAWALLQAWQAWRGWRQERRASQAARDARLEAEITRLTALREAELRLIAAERLRWAEDLAAARDARLAAEAERDLAIAQARRQREACLGLLRELGPVLSASLAAPAESPRRLARRQG</sequence>
<keyword evidence="3" id="KW-1185">Reference proteome</keyword>
<dbReference type="RefSeq" id="WP_076958136.1">
    <property type="nucleotide sequence ID" value="NZ_MLCO01000143.1"/>
</dbReference>